<dbReference type="AlphaFoldDB" id="A0A543CJV6"/>
<dbReference type="RefSeq" id="WP_141955935.1">
    <property type="nucleotide sequence ID" value="NZ_VFOZ01000001.1"/>
</dbReference>
<name>A0A543CJV6_9ACTN</name>
<dbReference type="OrthoDB" id="3541011at2"/>
<dbReference type="Proteomes" id="UP000316096">
    <property type="component" value="Unassembled WGS sequence"/>
</dbReference>
<sequence length="255" mass="27294">MSEPADLSWSPARVLHPGRSEGPPLAADPRRLFRASHLVPCPRCRGTGTVGGYTGDDPPEWEEGAWTCGNCGTYRSVPADMPIVDRPPVPGLLSADPEGVLRAEAAARTGVERLAPWGVPATDRVVWRVGGPPAEPMRATMPHPRAEVLRRLFFHQWRSALGTVPHTHVPGLDLVSLFARRAAWHARLDRAWRLAAGRGLVVPSSADRPQAAGRSMADLANPFAAIIEVWATGYAFADVTGDAIHLIAPADEAGG</sequence>
<organism evidence="2 3">
    <name type="scientific">Actinoallomurus bryophytorum</name>
    <dbReference type="NCBI Taxonomy" id="1490222"/>
    <lineage>
        <taxon>Bacteria</taxon>
        <taxon>Bacillati</taxon>
        <taxon>Actinomycetota</taxon>
        <taxon>Actinomycetes</taxon>
        <taxon>Streptosporangiales</taxon>
        <taxon>Thermomonosporaceae</taxon>
        <taxon>Actinoallomurus</taxon>
    </lineage>
</organism>
<dbReference type="EMBL" id="VFOZ01000001">
    <property type="protein sequence ID" value="TQL97167.1"/>
    <property type="molecule type" value="Genomic_DNA"/>
</dbReference>
<comment type="caution">
    <text evidence="2">The sequence shown here is derived from an EMBL/GenBank/DDBJ whole genome shotgun (WGS) entry which is preliminary data.</text>
</comment>
<protein>
    <submittedName>
        <fullName evidence="2">Uncharacterized protein</fullName>
    </submittedName>
</protein>
<keyword evidence="3" id="KW-1185">Reference proteome</keyword>
<reference evidence="2 3" key="1">
    <citation type="submission" date="2019-06" db="EMBL/GenBank/DDBJ databases">
        <title>Sequencing the genomes of 1000 actinobacteria strains.</title>
        <authorList>
            <person name="Klenk H.-P."/>
        </authorList>
    </citation>
    <scope>NUCLEOTIDE SEQUENCE [LARGE SCALE GENOMIC DNA]</scope>
    <source>
        <strain evidence="2 3">DSM 102200</strain>
    </source>
</reference>
<proteinExistence type="predicted"/>
<gene>
    <name evidence="2" type="ORF">FB559_2743</name>
</gene>
<evidence type="ECO:0000313" key="2">
    <source>
        <dbReference type="EMBL" id="TQL97167.1"/>
    </source>
</evidence>
<accession>A0A543CJV6</accession>
<evidence type="ECO:0000313" key="3">
    <source>
        <dbReference type="Proteomes" id="UP000316096"/>
    </source>
</evidence>
<evidence type="ECO:0000256" key="1">
    <source>
        <dbReference type="SAM" id="MobiDB-lite"/>
    </source>
</evidence>
<feature type="region of interest" description="Disordered" evidence="1">
    <location>
        <begin position="1"/>
        <end position="27"/>
    </location>
</feature>